<protein>
    <submittedName>
        <fullName evidence="1">Uncharacterized protein</fullName>
    </submittedName>
</protein>
<reference evidence="1" key="1">
    <citation type="submission" date="2023-04" db="EMBL/GenBank/DDBJ databases">
        <title>A chromosome-level genome assembly of the parasitoid wasp Eretmocerus hayati.</title>
        <authorList>
            <person name="Zhong Y."/>
            <person name="Liu S."/>
            <person name="Liu Y."/>
        </authorList>
    </citation>
    <scope>NUCLEOTIDE SEQUENCE</scope>
    <source>
        <strain evidence="1">ZJU_SS_LIU_2023</strain>
    </source>
</reference>
<dbReference type="EMBL" id="CM056741">
    <property type="protein sequence ID" value="KAJ8683614.1"/>
    <property type="molecule type" value="Genomic_DNA"/>
</dbReference>
<evidence type="ECO:0000313" key="1">
    <source>
        <dbReference type="EMBL" id="KAJ8683614.1"/>
    </source>
</evidence>
<sequence length="121" mass="14321">MACFLVAFEVFPVQSTASPAKGEKYSNQYDNIDVDKILENVRLRTQYHKCLLRTGPCNTNDMKYFRDNISEAVATNCKKCTPKQVQNLQKLKTWYLQHEPEQWKLLEDTSNREFQKKKQRK</sequence>
<accession>A0ACC2PM00</accession>
<organism evidence="1 2">
    <name type="scientific">Eretmocerus hayati</name>
    <dbReference type="NCBI Taxonomy" id="131215"/>
    <lineage>
        <taxon>Eukaryota</taxon>
        <taxon>Metazoa</taxon>
        <taxon>Ecdysozoa</taxon>
        <taxon>Arthropoda</taxon>
        <taxon>Hexapoda</taxon>
        <taxon>Insecta</taxon>
        <taxon>Pterygota</taxon>
        <taxon>Neoptera</taxon>
        <taxon>Endopterygota</taxon>
        <taxon>Hymenoptera</taxon>
        <taxon>Apocrita</taxon>
        <taxon>Proctotrupomorpha</taxon>
        <taxon>Chalcidoidea</taxon>
        <taxon>Aphelinidae</taxon>
        <taxon>Aphelininae</taxon>
        <taxon>Eretmocerus</taxon>
    </lineage>
</organism>
<comment type="caution">
    <text evidence="1">The sequence shown here is derived from an EMBL/GenBank/DDBJ whole genome shotgun (WGS) entry which is preliminary data.</text>
</comment>
<proteinExistence type="predicted"/>
<gene>
    <name evidence="1" type="ORF">QAD02_019406</name>
</gene>
<evidence type="ECO:0000313" key="2">
    <source>
        <dbReference type="Proteomes" id="UP001239111"/>
    </source>
</evidence>
<name>A0ACC2PM00_9HYME</name>
<keyword evidence="2" id="KW-1185">Reference proteome</keyword>
<dbReference type="Proteomes" id="UP001239111">
    <property type="component" value="Chromosome 1"/>
</dbReference>